<keyword evidence="10" id="KW-0496">Mitochondrion</keyword>
<keyword evidence="4 14" id="KW-0489">Methyltransferase</keyword>
<keyword evidence="7 14" id="KW-0694">RNA-binding</keyword>
<evidence type="ECO:0000256" key="14">
    <source>
        <dbReference type="PROSITE-ProRule" id="PRU01026"/>
    </source>
</evidence>
<sequence>MSSRGLPRLPAVRDLIKLYGLSAKSQLSQNFILDKNVTDKIAKCANIIPENSVVVEVGPGPGLLTRSLLDLGVRNLVAVEKDRRFVPALEQLAEASGGRLKIIQGDMLKVDHMDILARFGNPTSQDSDTTLHLVGNLPFSVATPLLAQWLGRLWEKSGFFARHQSAMTLMFQKEVADRIVAPVSTSPRGRLSVAAQSLCRARLAYNLPGSSFVPRPKVDAAVVHLTPLDQPLLAVTFAELEHVSRFLFSSRRKTLRRIMRNWDDRGLVCLEESDLDANVRPQDLTTEQFNRLAASIVRSNLVMPP</sequence>
<evidence type="ECO:0000256" key="13">
    <source>
        <dbReference type="ARBA" id="ARBA00049478"/>
    </source>
</evidence>
<feature type="binding site" evidence="14">
    <location>
        <position position="58"/>
    </location>
    <ligand>
        <name>S-adenosyl-L-methionine</name>
        <dbReference type="ChEBI" id="CHEBI:59789"/>
    </ligand>
</feature>
<evidence type="ECO:0000256" key="12">
    <source>
        <dbReference type="ARBA" id="ARBA00024915"/>
    </source>
</evidence>
<organism evidence="17 18">
    <name type="scientific">Tieghemiomyces parasiticus</name>
    <dbReference type="NCBI Taxonomy" id="78921"/>
    <lineage>
        <taxon>Eukaryota</taxon>
        <taxon>Fungi</taxon>
        <taxon>Fungi incertae sedis</taxon>
        <taxon>Zoopagomycota</taxon>
        <taxon>Kickxellomycotina</taxon>
        <taxon>Dimargaritomycetes</taxon>
        <taxon>Dimargaritales</taxon>
        <taxon>Dimargaritaceae</taxon>
        <taxon>Tieghemiomyces</taxon>
    </lineage>
</organism>
<dbReference type="InterPro" id="IPR020598">
    <property type="entry name" value="rRNA_Ade_methylase_Trfase_N"/>
</dbReference>
<evidence type="ECO:0000256" key="10">
    <source>
        <dbReference type="ARBA" id="ARBA00023128"/>
    </source>
</evidence>
<gene>
    <name evidence="17" type="ORF">IWQ60_009294</name>
</gene>
<dbReference type="PANTHER" id="PTHR11727">
    <property type="entry name" value="DIMETHYLADENOSINE TRANSFERASE"/>
    <property type="match status" value="1"/>
</dbReference>
<feature type="domain" description="Ribosomal RNA adenine methylase transferase N-terminal" evidence="16">
    <location>
        <begin position="37"/>
        <end position="229"/>
    </location>
</feature>
<evidence type="ECO:0000259" key="16">
    <source>
        <dbReference type="SMART" id="SM00650"/>
    </source>
</evidence>
<keyword evidence="8" id="KW-0809">Transit peptide</keyword>
<dbReference type="GO" id="GO:0052909">
    <property type="term" value="F:18S rRNA (adenine(1779)-N(6)/adenine(1780)-N(6))-dimethyltransferase activity"/>
    <property type="evidence" value="ECO:0007669"/>
    <property type="project" value="UniProtKB-EC"/>
</dbReference>
<dbReference type="GO" id="GO:0006391">
    <property type="term" value="P:transcription initiation at mitochondrial promoter"/>
    <property type="evidence" value="ECO:0007669"/>
    <property type="project" value="TreeGrafter"/>
</dbReference>
<name>A0A9W8DK43_9FUNG</name>
<keyword evidence="11" id="KW-0804">Transcription</keyword>
<dbReference type="InterPro" id="IPR001737">
    <property type="entry name" value="KsgA/Erm"/>
</dbReference>
<keyword evidence="9" id="KW-0805">Transcription regulation</keyword>
<keyword evidence="6 14" id="KW-0949">S-adenosyl-L-methionine</keyword>
<reference evidence="17" key="1">
    <citation type="submission" date="2022-07" db="EMBL/GenBank/DDBJ databases">
        <title>Phylogenomic reconstructions and comparative analyses of Kickxellomycotina fungi.</title>
        <authorList>
            <person name="Reynolds N.K."/>
            <person name="Stajich J.E."/>
            <person name="Barry K."/>
            <person name="Grigoriev I.V."/>
            <person name="Crous P."/>
            <person name="Smith M.E."/>
        </authorList>
    </citation>
    <scope>NUCLEOTIDE SEQUENCE</scope>
    <source>
        <strain evidence="17">RSA 861</strain>
    </source>
</reference>
<evidence type="ECO:0000256" key="4">
    <source>
        <dbReference type="ARBA" id="ARBA00022603"/>
    </source>
</evidence>
<dbReference type="EMBL" id="JANBPT010000766">
    <property type="protein sequence ID" value="KAJ1913230.1"/>
    <property type="molecule type" value="Genomic_DNA"/>
</dbReference>
<dbReference type="FunFam" id="3.40.50.150:FF:000109">
    <property type="entry name" value="rRNA adenine N(6)-methyltransferase"/>
    <property type="match status" value="1"/>
</dbReference>
<dbReference type="GO" id="GO:0005759">
    <property type="term" value="C:mitochondrial matrix"/>
    <property type="evidence" value="ECO:0007669"/>
    <property type="project" value="TreeGrafter"/>
</dbReference>
<evidence type="ECO:0000313" key="18">
    <source>
        <dbReference type="Proteomes" id="UP001150569"/>
    </source>
</evidence>
<evidence type="ECO:0000256" key="6">
    <source>
        <dbReference type="ARBA" id="ARBA00022691"/>
    </source>
</evidence>
<dbReference type="PROSITE" id="PS51689">
    <property type="entry name" value="SAM_RNA_A_N6_MT"/>
    <property type="match status" value="1"/>
</dbReference>
<dbReference type="OrthoDB" id="16079at2759"/>
<evidence type="ECO:0000256" key="8">
    <source>
        <dbReference type="ARBA" id="ARBA00022946"/>
    </source>
</evidence>
<evidence type="ECO:0000256" key="5">
    <source>
        <dbReference type="ARBA" id="ARBA00022679"/>
    </source>
</evidence>
<evidence type="ECO:0000256" key="9">
    <source>
        <dbReference type="ARBA" id="ARBA00023015"/>
    </source>
</evidence>
<dbReference type="Pfam" id="PF00398">
    <property type="entry name" value="RrnaAD"/>
    <property type="match status" value="1"/>
</dbReference>
<dbReference type="EC" id="2.1.1.-" evidence="15"/>
<evidence type="ECO:0000313" key="17">
    <source>
        <dbReference type="EMBL" id="KAJ1913230.1"/>
    </source>
</evidence>
<dbReference type="InterPro" id="IPR020596">
    <property type="entry name" value="rRNA_Ade_Mease_Trfase_CS"/>
</dbReference>
<dbReference type="InterPro" id="IPR023165">
    <property type="entry name" value="rRNA_Ade_diMease-like_C"/>
</dbReference>
<dbReference type="NCBIfam" id="TIGR00755">
    <property type="entry name" value="ksgA"/>
    <property type="match status" value="1"/>
</dbReference>
<evidence type="ECO:0000256" key="1">
    <source>
        <dbReference type="ARBA" id="ARBA00002977"/>
    </source>
</evidence>
<feature type="binding site" evidence="14">
    <location>
        <position position="136"/>
    </location>
    <ligand>
        <name>S-adenosyl-L-methionine</name>
        <dbReference type="ChEBI" id="CHEBI:59789"/>
    </ligand>
</feature>
<evidence type="ECO:0000256" key="11">
    <source>
        <dbReference type="ARBA" id="ARBA00023163"/>
    </source>
</evidence>
<comment type="similarity">
    <text evidence="14 15">Belongs to the class I-like SAM-binding methyltransferase superfamily. rRNA adenine N(6)-methyltransferase family.</text>
</comment>
<dbReference type="Proteomes" id="UP001150569">
    <property type="component" value="Unassembled WGS sequence"/>
</dbReference>
<evidence type="ECO:0000256" key="2">
    <source>
        <dbReference type="ARBA" id="ARBA00004173"/>
    </source>
</evidence>
<dbReference type="AlphaFoldDB" id="A0A9W8DK43"/>
<feature type="binding site" evidence="14">
    <location>
        <position position="32"/>
    </location>
    <ligand>
        <name>S-adenosyl-L-methionine</name>
        <dbReference type="ChEBI" id="CHEBI:59789"/>
    </ligand>
</feature>
<comment type="catalytic activity">
    <reaction evidence="13">
        <text>adenosine(1779)/adenosine(1780) in 18S rRNA + 4 S-adenosyl-L-methionine = N(6)-dimethyladenosine(1779)/N(6)-dimethyladenosine(1780) in 18S rRNA + 4 S-adenosyl-L-homocysteine + 4 H(+)</text>
        <dbReference type="Rhea" id="RHEA:42780"/>
        <dbReference type="Rhea" id="RHEA-COMP:10234"/>
        <dbReference type="Rhea" id="RHEA-COMP:10236"/>
        <dbReference type="ChEBI" id="CHEBI:15378"/>
        <dbReference type="ChEBI" id="CHEBI:57856"/>
        <dbReference type="ChEBI" id="CHEBI:59789"/>
        <dbReference type="ChEBI" id="CHEBI:74411"/>
        <dbReference type="ChEBI" id="CHEBI:74493"/>
        <dbReference type="EC" id="2.1.1.183"/>
    </reaction>
</comment>
<dbReference type="Gene3D" id="3.40.50.150">
    <property type="entry name" value="Vaccinia Virus protein VP39"/>
    <property type="match status" value="1"/>
</dbReference>
<dbReference type="InterPro" id="IPR011530">
    <property type="entry name" value="rRNA_adenine_dimethylase"/>
</dbReference>
<accession>A0A9W8DK43</accession>
<dbReference type="CDD" id="cd02440">
    <property type="entry name" value="AdoMet_MTases"/>
    <property type="match status" value="1"/>
</dbReference>
<keyword evidence="18" id="KW-1185">Reference proteome</keyword>
<keyword evidence="5 14" id="KW-0808">Transferase</keyword>
<dbReference type="GO" id="GO:0034246">
    <property type="term" value="F:mitochondrial transcription factor activity"/>
    <property type="evidence" value="ECO:0007669"/>
    <property type="project" value="TreeGrafter"/>
</dbReference>
<comment type="caution">
    <text evidence="17">The sequence shown here is derived from an EMBL/GenBank/DDBJ whole genome shotgun (WGS) entry which is preliminary data.</text>
</comment>
<dbReference type="HAMAP" id="MF_00607">
    <property type="entry name" value="16SrRNA_methyltr_A"/>
    <property type="match status" value="1"/>
</dbReference>
<protein>
    <recommendedName>
        <fullName evidence="15">rRNA adenine N(6)-methyltransferase</fullName>
        <ecNumber evidence="15">2.1.1.-</ecNumber>
    </recommendedName>
</protein>
<dbReference type="Gene3D" id="1.10.8.100">
    <property type="entry name" value="Ribosomal RNA adenine dimethylase-like, domain 2"/>
    <property type="match status" value="1"/>
</dbReference>
<dbReference type="PANTHER" id="PTHR11727:SF17">
    <property type="entry name" value="DIMETHYLADENOSINE TRANSFERASE 1, MITOCHONDRIAL"/>
    <property type="match status" value="1"/>
</dbReference>
<comment type="subcellular location">
    <subcellularLocation>
        <location evidence="2">Mitochondrion</location>
    </subcellularLocation>
</comment>
<evidence type="ECO:0000256" key="15">
    <source>
        <dbReference type="RuleBase" id="RU362106"/>
    </source>
</evidence>
<evidence type="ECO:0000256" key="7">
    <source>
        <dbReference type="ARBA" id="ARBA00022884"/>
    </source>
</evidence>
<evidence type="ECO:0000256" key="3">
    <source>
        <dbReference type="ARBA" id="ARBA00022552"/>
    </source>
</evidence>
<dbReference type="SUPFAM" id="SSF53335">
    <property type="entry name" value="S-adenosyl-L-methionine-dependent methyltransferases"/>
    <property type="match status" value="1"/>
</dbReference>
<feature type="binding site" evidence="14">
    <location>
        <position position="80"/>
    </location>
    <ligand>
        <name>S-adenosyl-L-methionine</name>
        <dbReference type="ChEBI" id="CHEBI:59789"/>
    </ligand>
</feature>
<dbReference type="SMART" id="SM00650">
    <property type="entry name" value="rADc"/>
    <property type="match status" value="1"/>
</dbReference>
<comment type="function">
    <text evidence="12">Mitochondrial transcription factor that confers selective promoter recognition on the core subunit of the yeast mitochondrial RNA polymerase. Interacts with DNA in a non-specific manner.</text>
</comment>
<dbReference type="GO" id="GO:0003723">
    <property type="term" value="F:RNA binding"/>
    <property type="evidence" value="ECO:0007669"/>
    <property type="project" value="UniProtKB-UniRule"/>
</dbReference>
<proteinExistence type="inferred from homology"/>
<feature type="binding site" evidence="14">
    <location>
        <position position="106"/>
    </location>
    <ligand>
        <name>S-adenosyl-L-methionine</name>
        <dbReference type="ChEBI" id="CHEBI:59789"/>
    </ligand>
</feature>
<comment type="function">
    <text evidence="1">Specifically dimethylates two adjacent adenosines in the loop of a conserved hairpin near the 3'-end of 18S rRNA in the 40S particle.</text>
</comment>
<keyword evidence="3 15" id="KW-0698">rRNA processing</keyword>
<dbReference type="PROSITE" id="PS01131">
    <property type="entry name" value="RRNA_A_DIMETH"/>
    <property type="match status" value="1"/>
</dbReference>
<dbReference type="InterPro" id="IPR029063">
    <property type="entry name" value="SAM-dependent_MTases_sf"/>
</dbReference>
<feature type="binding site" evidence="14">
    <location>
        <position position="30"/>
    </location>
    <ligand>
        <name>S-adenosyl-L-methionine</name>
        <dbReference type="ChEBI" id="CHEBI:59789"/>
    </ligand>
</feature>